<keyword evidence="3" id="KW-1185">Reference proteome</keyword>
<feature type="region of interest" description="Disordered" evidence="1">
    <location>
        <begin position="32"/>
        <end position="60"/>
    </location>
</feature>
<accession>A0A7U4LZJ7</accession>
<dbReference type="KEGG" id="slh:YH65_00550"/>
<name>A0A7U4LZJ7_9BACT</name>
<reference evidence="3" key="2">
    <citation type="journal article" date="2017" name="Stand. Genomic Sci.">
        <title>Complete genome sequence of the sulfur-oxidizing chemolithoautotrophic Sulfurovum lithotrophicum 42BKTT.</title>
        <authorList>
            <person name="Jeon W."/>
            <person name="Priscilla L."/>
            <person name="Park G."/>
            <person name="Lee H."/>
            <person name="Lee N."/>
            <person name="Lee D."/>
            <person name="Kwon H."/>
            <person name="Ahn I."/>
            <person name="Lee C."/>
            <person name="Lee H."/>
            <person name="Ahn J."/>
        </authorList>
    </citation>
    <scope>NUCLEOTIDE SEQUENCE [LARGE SCALE GENOMIC DNA]</scope>
    <source>
        <strain evidence="3">ATCC BAA-797 / 42BKT</strain>
    </source>
</reference>
<evidence type="ECO:0000313" key="3">
    <source>
        <dbReference type="Proteomes" id="UP000034444"/>
    </source>
</evidence>
<sequence length="60" mass="6718">MPLPAPPPTLLRSLRLKAERSMEPHSLQLLRQEYPLHSPKERSPVLPQPPASLPLPLHSA</sequence>
<organism evidence="2 3">
    <name type="scientific">Sulfurovum lithotrophicum</name>
    <dbReference type="NCBI Taxonomy" id="206403"/>
    <lineage>
        <taxon>Bacteria</taxon>
        <taxon>Pseudomonadati</taxon>
        <taxon>Campylobacterota</taxon>
        <taxon>Epsilonproteobacteria</taxon>
        <taxon>Campylobacterales</taxon>
        <taxon>Sulfurovaceae</taxon>
        <taxon>Sulfurovum</taxon>
    </lineage>
</organism>
<dbReference type="Proteomes" id="UP000034444">
    <property type="component" value="Chromosome"/>
</dbReference>
<gene>
    <name evidence="2" type="ORF">YH65_00550</name>
</gene>
<dbReference type="AlphaFoldDB" id="A0A7U4LZJ7"/>
<evidence type="ECO:0000256" key="1">
    <source>
        <dbReference type="SAM" id="MobiDB-lite"/>
    </source>
</evidence>
<evidence type="ECO:0000313" key="2">
    <source>
        <dbReference type="EMBL" id="AKF24062.1"/>
    </source>
</evidence>
<protein>
    <submittedName>
        <fullName evidence="2">Uncharacterized protein</fullName>
    </submittedName>
</protein>
<dbReference type="EMBL" id="CP011308">
    <property type="protein sequence ID" value="AKF24062.1"/>
    <property type="molecule type" value="Genomic_DNA"/>
</dbReference>
<reference evidence="2 3" key="1">
    <citation type="submission" date="2015-04" db="EMBL/GenBank/DDBJ databases">
        <title>Complete genome sequence of Sulfurovum lithotrophicum ATCC BAA-797T.</title>
        <authorList>
            <person name="Ahn J."/>
            <person name="Park G."/>
            <person name="Jeon W."/>
            <person name="Jang Y."/>
            <person name="Jang M."/>
            <person name="Lee H."/>
            <person name="Lee H."/>
        </authorList>
    </citation>
    <scope>NUCLEOTIDE SEQUENCE [LARGE SCALE GENOMIC DNA]</scope>
    <source>
        <strain evidence="3">ATCC BAA-797 / 42BKT</strain>
    </source>
</reference>
<proteinExistence type="predicted"/>